<dbReference type="Proteomes" id="UP001157186">
    <property type="component" value="Unassembled WGS sequence"/>
</dbReference>
<protein>
    <submittedName>
        <fullName evidence="1">Replication protein RepA</fullName>
    </submittedName>
</protein>
<dbReference type="Gene3D" id="1.10.1220.10">
    <property type="entry name" value="Met repressor-like"/>
    <property type="match status" value="1"/>
</dbReference>
<name>A0ABQ6GRQ7_9GAMM</name>
<dbReference type="EMBL" id="BSST01000001">
    <property type="protein sequence ID" value="GLX78638.1"/>
    <property type="molecule type" value="Genomic_DNA"/>
</dbReference>
<accession>A0ABQ6GRQ7</accession>
<evidence type="ECO:0000313" key="2">
    <source>
        <dbReference type="Proteomes" id="UP001157186"/>
    </source>
</evidence>
<reference evidence="1 2" key="1">
    <citation type="submission" date="2023-03" db="EMBL/GenBank/DDBJ databases">
        <title>Draft genome sequence of Thalassotalea insulae KCTC 62186T.</title>
        <authorList>
            <person name="Sawabe T."/>
        </authorList>
    </citation>
    <scope>NUCLEOTIDE SEQUENCE [LARGE SCALE GENOMIC DNA]</scope>
    <source>
        <strain evidence="1 2">KCTC 62186</strain>
    </source>
</reference>
<keyword evidence="2" id="KW-1185">Reference proteome</keyword>
<evidence type="ECO:0000313" key="1">
    <source>
        <dbReference type="EMBL" id="GLX78638.1"/>
    </source>
</evidence>
<proteinExistence type="predicted"/>
<comment type="caution">
    <text evidence="1">The sequence shown here is derived from an EMBL/GenBank/DDBJ whole genome shotgun (WGS) entry which is preliminary data.</text>
</comment>
<organism evidence="1 2">
    <name type="scientific">Thalassotalea insulae</name>
    <dbReference type="NCBI Taxonomy" id="2056778"/>
    <lineage>
        <taxon>Bacteria</taxon>
        <taxon>Pseudomonadati</taxon>
        <taxon>Pseudomonadota</taxon>
        <taxon>Gammaproteobacteria</taxon>
        <taxon>Alteromonadales</taxon>
        <taxon>Colwelliaceae</taxon>
        <taxon>Thalassotalea</taxon>
    </lineage>
</organism>
<sequence length="131" mass="14749">MSLTDLKKSKDDKHKKKAFTVDEFIADAENYAKGAPELVSKGKKQPVDLAQALAAAKQFEVKRQAERRKSKSDKPFRHATFTLSEEAIAQLQELAKDSQLAKSHIIRILINELCNKEQQEKLSKLLASNVD</sequence>
<dbReference type="InterPro" id="IPR013321">
    <property type="entry name" value="Arc_rbn_hlx_hlx"/>
</dbReference>
<gene>
    <name evidence="1" type="ORF">tinsulaeT_19780</name>
</gene>